<dbReference type="Pfam" id="PF00628">
    <property type="entry name" value="PHD"/>
    <property type="match status" value="2"/>
</dbReference>
<sequence>MSKCVRLEKLTEIRRFDDFYSYRPYIILKKGNSRHLTGSSKMASNSELSFCPVCEQENSGQTVKCDGHCQKYFHVKCVGLTFKRAAQLPEWICNNCNAPDASVSFAHTHSSTLVAATQVDQIQENHDKSRRFQTGAIPKAPKENTNKEMVNKNQFNHEQSLHQKTVNASNPFKSASVRSKKSSRSMCSTLTKSSVVDAELSLLEKKANIARQKREMLQAQMKLLDEEQNAIDEALKTVNDLKNSMSEAGSSNSSKESLESESTGLKKLKSLTLKEKMAMYASKMDQSVESMSSHKTYNPSQESDNKMSENSKQMKSPPREPVIFDLSKWTARQTVPQHLSKFAGERGEWASFINAYETSTELCSLSDAENLGRLQKCLAEPARRYVSHLLNDPKNVGKIIETLKMVYGNPKKILKEMFDEIRQHDHIIENDLPSIVKYGLAVQNICAMIKSSRLEGYASNPLILEEIVEKLPKSLQFAWAQAVGDKEISGLNEFDSWLSGLTRNLCKNLGTIDISSADKKQRITIKRRNNTKEDVHVVQDKNFNSDFTCFACSGSCKDLSSCDTFKLLNDDCKWQVIKRHGICRQCLKQHKMKHPFICENGIKCDVANCNGTHHPLMHRDRRPSPKSESSYEHVNYHIHVKNTTVFRYIPVRLMNQSRSVDVIAFLDCGSTGTFLEHATAKELGLKGPKSSLHLKFSGNSHHTENDSMSVSCNISGVHKDAKTYTMNDVHTIKNLNLREQQLQYEQLEKRFDHLKNLPVTSYNRAKPAILIGLRHWKLALEREIRVDDENDSPIASKTEIRRFDEFYSYRPYIILKKGNSRHLTGSSKMASNSELSFCPVCERENSGQTVKCDGHCQKYFHVKCVGLTFKRAAQLPEWICNNCNARDVSVSFAHTHSSTLVAATQVDQIQENHDESRRFQTGAIPKAPKENTNKEMSV</sequence>
<evidence type="ECO:0000256" key="4">
    <source>
        <dbReference type="PROSITE-ProRule" id="PRU00146"/>
    </source>
</evidence>
<dbReference type="InterPro" id="IPR011011">
    <property type="entry name" value="Znf_FYVE_PHD"/>
</dbReference>
<name>A0A336MKS5_CULSO</name>
<feature type="region of interest" description="Disordered" evidence="6">
    <location>
        <begin position="244"/>
        <end position="263"/>
    </location>
</feature>
<feature type="compositionally biased region" description="Polar residues" evidence="6">
    <location>
        <begin position="284"/>
        <end position="302"/>
    </location>
</feature>
<evidence type="ECO:0000256" key="6">
    <source>
        <dbReference type="SAM" id="MobiDB-lite"/>
    </source>
</evidence>
<feature type="compositionally biased region" description="Basic and acidic residues" evidence="6">
    <location>
        <begin position="927"/>
        <end position="938"/>
    </location>
</feature>
<evidence type="ECO:0000256" key="2">
    <source>
        <dbReference type="ARBA" id="ARBA00022771"/>
    </source>
</evidence>
<keyword evidence="5" id="KW-0175">Coiled coil</keyword>
<keyword evidence="2 4" id="KW-0863">Zinc-finger</keyword>
<gene>
    <name evidence="8" type="primary">CSON003154</name>
</gene>
<dbReference type="VEuPathDB" id="VectorBase:CSON003154"/>
<dbReference type="PANTHER" id="PTHR47331">
    <property type="entry name" value="PHD-TYPE DOMAIN-CONTAINING PROTEIN"/>
    <property type="match status" value="1"/>
</dbReference>
<evidence type="ECO:0000313" key="8">
    <source>
        <dbReference type="EMBL" id="SSX31014.1"/>
    </source>
</evidence>
<organism evidence="8">
    <name type="scientific">Culicoides sonorensis</name>
    <name type="common">Biting midge</name>
    <dbReference type="NCBI Taxonomy" id="179676"/>
    <lineage>
        <taxon>Eukaryota</taxon>
        <taxon>Metazoa</taxon>
        <taxon>Ecdysozoa</taxon>
        <taxon>Arthropoda</taxon>
        <taxon>Hexapoda</taxon>
        <taxon>Insecta</taxon>
        <taxon>Pterygota</taxon>
        <taxon>Neoptera</taxon>
        <taxon>Endopterygota</taxon>
        <taxon>Diptera</taxon>
        <taxon>Nematocera</taxon>
        <taxon>Chironomoidea</taxon>
        <taxon>Ceratopogonidae</taxon>
        <taxon>Ceratopogoninae</taxon>
        <taxon>Culicoides</taxon>
        <taxon>Monoculicoides</taxon>
    </lineage>
</organism>
<dbReference type="SUPFAM" id="SSF57903">
    <property type="entry name" value="FYVE/PHD zinc finger"/>
    <property type="match status" value="2"/>
</dbReference>
<dbReference type="AlphaFoldDB" id="A0A336MKS5"/>
<dbReference type="Gene3D" id="3.30.40.10">
    <property type="entry name" value="Zinc/RING finger domain, C3HC4 (zinc finger)"/>
    <property type="match status" value="2"/>
</dbReference>
<dbReference type="InterPro" id="IPR001965">
    <property type="entry name" value="Znf_PHD"/>
</dbReference>
<dbReference type="GO" id="GO:0008270">
    <property type="term" value="F:zinc ion binding"/>
    <property type="evidence" value="ECO:0007669"/>
    <property type="project" value="UniProtKB-KW"/>
</dbReference>
<dbReference type="InterPro" id="IPR005312">
    <property type="entry name" value="DUF1759"/>
</dbReference>
<accession>A0A336MKS5</accession>
<dbReference type="InterPro" id="IPR019787">
    <property type="entry name" value="Znf_PHD-finger"/>
</dbReference>
<reference evidence="8" key="1">
    <citation type="submission" date="2018-07" db="EMBL/GenBank/DDBJ databases">
        <authorList>
            <person name="Quirk P.G."/>
            <person name="Krulwich T.A."/>
        </authorList>
    </citation>
    <scope>NUCLEOTIDE SEQUENCE</scope>
</reference>
<feature type="region of interest" description="Disordered" evidence="6">
    <location>
        <begin position="284"/>
        <end position="319"/>
    </location>
</feature>
<dbReference type="CDD" id="cd15489">
    <property type="entry name" value="PHD_SF"/>
    <property type="match status" value="2"/>
</dbReference>
<evidence type="ECO:0000256" key="1">
    <source>
        <dbReference type="ARBA" id="ARBA00022723"/>
    </source>
</evidence>
<dbReference type="InterPro" id="IPR019786">
    <property type="entry name" value="Zinc_finger_PHD-type_CS"/>
</dbReference>
<evidence type="ECO:0000256" key="5">
    <source>
        <dbReference type="SAM" id="Coils"/>
    </source>
</evidence>
<feature type="region of interest" description="Disordered" evidence="6">
    <location>
        <begin position="911"/>
        <end position="938"/>
    </location>
</feature>
<dbReference type="PROSITE" id="PS01359">
    <property type="entry name" value="ZF_PHD_1"/>
    <property type="match status" value="2"/>
</dbReference>
<dbReference type="Pfam" id="PF03564">
    <property type="entry name" value="DUF1759"/>
    <property type="match status" value="1"/>
</dbReference>
<dbReference type="EMBL" id="UFQT01001558">
    <property type="protein sequence ID" value="SSX31014.1"/>
    <property type="molecule type" value="Genomic_DNA"/>
</dbReference>
<dbReference type="PANTHER" id="PTHR47331:SF5">
    <property type="entry name" value="RIBONUCLEASE H"/>
    <property type="match status" value="1"/>
</dbReference>
<dbReference type="InterPro" id="IPR013083">
    <property type="entry name" value="Znf_RING/FYVE/PHD"/>
</dbReference>
<feature type="domain" description="PHD-type" evidence="7">
    <location>
        <begin position="835"/>
        <end position="886"/>
    </location>
</feature>
<feature type="domain" description="PHD-type" evidence="7">
    <location>
        <begin position="48"/>
        <end position="99"/>
    </location>
</feature>
<keyword evidence="1" id="KW-0479">Metal-binding</keyword>
<evidence type="ECO:0000259" key="7">
    <source>
        <dbReference type="PROSITE" id="PS50016"/>
    </source>
</evidence>
<dbReference type="SMART" id="SM00249">
    <property type="entry name" value="PHD"/>
    <property type="match status" value="2"/>
</dbReference>
<feature type="coiled-coil region" evidence="5">
    <location>
        <begin position="200"/>
        <end position="244"/>
    </location>
</feature>
<evidence type="ECO:0000256" key="3">
    <source>
        <dbReference type="ARBA" id="ARBA00022833"/>
    </source>
</evidence>
<dbReference type="PROSITE" id="PS50016">
    <property type="entry name" value="ZF_PHD_2"/>
    <property type="match status" value="2"/>
</dbReference>
<proteinExistence type="predicted"/>
<keyword evidence="3" id="KW-0862">Zinc</keyword>
<protein>
    <submittedName>
        <fullName evidence="8">CSON003154 protein</fullName>
    </submittedName>
</protein>